<organism evidence="2">
    <name type="scientific">Vitrella brassicaformis</name>
    <dbReference type="NCBI Taxonomy" id="1169539"/>
    <lineage>
        <taxon>Eukaryota</taxon>
        <taxon>Sar</taxon>
        <taxon>Alveolata</taxon>
        <taxon>Colpodellida</taxon>
        <taxon>Vitrellaceae</taxon>
        <taxon>Vitrella</taxon>
    </lineage>
</organism>
<keyword evidence="1" id="KW-0732">Signal</keyword>
<accession>A0A7S1PAL1</accession>
<gene>
    <name evidence="2" type="ORF">VBRA1451_LOCUS24263</name>
</gene>
<evidence type="ECO:0000256" key="1">
    <source>
        <dbReference type="SAM" id="SignalP"/>
    </source>
</evidence>
<dbReference type="AlphaFoldDB" id="A0A7S1PAL1"/>
<sequence length="165" mass="18060">MSFGWVLLPLPHLQHTANLASCVCESVFVDGLVHIQGLIIRTNTFDFSDESIIQLHGEFDSVSDTFIGGNIVSNNMTAVSTSSTRQLHLTNATEWEFDLSDELLFATIQRVQYSLELDDGQPLVRHASRPAKGTHVVVETDVPVSGTVTVWVDQSKMSQMGGLSA</sequence>
<protein>
    <submittedName>
        <fullName evidence="2">Uncharacterized protein</fullName>
    </submittedName>
</protein>
<dbReference type="EMBL" id="HBGB01041267">
    <property type="protein sequence ID" value="CAD9069189.1"/>
    <property type="molecule type" value="Transcribed_RNA"/>
</dbReference>
<dbReference type="InterPro" id="IPR039279">
    <property type="entry name" value="QRT3-like"/>
</dbReference>
<dbReference type="PANTHER" id="PTHR33928">
    <property type="entry name" value="POLYGALACTURONASE QRT3"/>
    <property type="match status" value="1"/>
</dbReference>
<dbReference type="PANTHER" id="PTHR33928:SF2">
    <property type="entry name" value="PECTATE LYASE SUPERFAMILY PROTEIN DOMAIN-CONTAINING PROTEIN-RELATED"/>
    <property type="match status" value="1"/>
</dbReference>
<feature type="signal peptide" evidence="1">
    <location>
        <begin position="1"/>
        <end position="16"/>
    </location>
</feature>
<feature type="chain" id="PRO_5030968358" evidence="1">
    <location>
        <begin position="17"/>
        <end position="165"/>
    </location>
</feature>
<evidence type="ECO:0000313" key="2">
    <source>
        <dbReference type="EMBL" id="CAD9069189.1"/>
    </source>
</evidence>
<proteinExistence type="predicted"/>
<name>A0A7S1PAL1_9ALVE</name>
<dbReference type="GO" id="GO:0004650">
    <property type="term" value="F:polygalacturonase activity"/>
    <property type="evidence" value="ECO:0007669"/>
    <property type="project" value="InterPro"/>
</dbReference>
<reference evidence="2" key="1">
    <citation type="submission" date="2021-01" db="EMBL/GenBank/DDBJ databases">
        <authorList>
            <person name="Corre E."/>
            <person name="Pelletier E."/>
            <person name="Niang G."/>
            <person name="Scheremetjew M."/>
            <person name="Finn R."/>
            <person name="Kale V."/>
            <person name="Holt S."/>
            <person name="Cochrane G."/>
            <person name="Meng A."/>
            <person name="Brown T."/>
            <person name="Cohen L."/>
        </authorList>
    </citation>
    <scope>NUCLEOTIDE SEQUENCE</scope>
    <source>
        <strain evidence="2">CCMP3346</strain>
    </source>
</reference>